<feature type="region of interest" description="Disordered" evidence="2">
    <location>
        <begin position="1"/>
        <end position="103"/>
    </location>
</feature>
<dbReference type="Proteomes" id="UP000054481">
    <property type="component" value="Unassembled WGS sequence"/>
</dbReference>
<evidence type="ECO:0000313" key="4">
    <source>
        <dbReference type="EMBL" id="KJZ77049.1"/>
    </source>
</evidence>
<feature type="compositionally biased region" description="Basic and acidic residues" evidence="2">
    <location>
        <begin position="434"/>
        <end position="446"/>
    </location>
</feature>
<feature type="compositionally biased region" description="Low complexity" evidence="2">
    <location>
        <begin position="1"/>
        <end position="17"/>
    </location>
</feature>
<comment type="similarity">
    <text evidence="1">Belongs to the KRI1 family.</text>
</comment>
<feature type="compositionally biased region" description="Basic residues" evidence="2">
    <location>
        <begin position="490"/>
        <end position="501"/>
    </location>
</feature>
<dbReference type="InterPro" id="IPR024626">
    <property type="entry name" value="Kri1-like_C"/>
</dbReference>
<feature type="compositionally biased region" description="Basic and acidic residues" evidence="2">
    <location>
        <begin position="172"/>
        <end position="185"/>
    </location>
</feature>
<feature type="region of interest" description="Disordered" evidence="2">
    <location>
        <begin position="158"/>
        <end position="230"/>
    </location>
</feature>
<dbReference type="PANTHER" id="PTHR14490:SF5">
    <property type="entry name" value="PROTEIN KRI1 HOMOLOG"/>
    <property type="match status" value="1"/>
</dbReference>
<dbReference type="GO" id="GO:0000447">
    <property type="term" value="P:endonucleolytic cleavage in ITS1 to separate SSU-rRNA from 5.8S rRNA and LSU-rRNA from tricistronic rRNA transcript (SSU-rRNA, 5.8S rRNA, LSU-rRNA)"/>
    <property type="evidence" value="ECO:0007669"/>
    <property type="project" value="TreeGrafter"/>
</dbReference>
<dbReference type="EMBL" id="KQ030508">
    <property type="protein sequence ID" value="KJZ77049.1"/>
    <property type="molecule type" value="Genomic_DNA"/>
</dbReference>
<dbReference type="GO" id="GO:0030686">
    <property type="term" value="C:90S preribosome"/>
    <property type="evidence" value="ECO:0007669"/>
    <property type="project" value="TreeGrafter"/>
</dbReference>
<gene>
    <name evidence="4" type="ORF">HIM_03370</name>
</gene>
<feature type="compositionally biased region" description="Acidic residues" evidence="2">
    <location>
        <begin position="80"/>
        <end position="103"/>
    </location>
</feature>
<organism evidence="4 5">
    <name type="scientific">Hirsutella minnesotensis 3608</name>
    <dbReference type="NCBI Taxonomy" id="1043627"/>
    <lineage>
        <taxon>Eukaryota</taxon>
        <taxon>Fungi</taxon>
        <taxon>Dikarya</taxon>
        <taxon>Ascomycota</taxon>
        <taxon>Pezizomycotina</taxon>
        <taxon>Sordariomycetes</taxon>
        <taxon>Hypocreomycetidae</taxon>
        <taxon>Hypocreales</taxon>
        <taxon>Ophiocordycipitaceae</taxon>
        <taxon>Hirsutella</taxon>
    </lineage>
</organism>
<keyword evidence="5" id="KW-1185">Reference proteome</keyword>
<evidence type="ECO:0000256" key="2">
    <source>
        <dbReference type="SAM" id="MobiDB-lite"/>
    </source>
</evidence>
<dbReference type="AlphaFoldDB" id="A0A0F8A6G7"/>
<feature type="domain" description="Kri1-like C-terminal" evidence="3">
    <location>
        <begin position="516"/>
        <end position="607"/>
    </location>
</feature>
<evidence type="ECO:0000256" key="1">
    <source>
        <dbReference type="ARBA" id="ARBA00007473"/>
    </source>
</evidence>
<dbReference type="PANTHER" id="PTHR14490">
    <property type="entry name" value="ZINC FINGER, ZZ TYPE"/>
    <property type="match status" value="1"/>
</dbReference>
<sequence length="695" mass="78872">MAPSASAADSRPARSSPTSKPQKRILLDDSDSDSDGGAQVEAGEFKVNQEYARRFEHNKKREEKQRLEEKYKREARRDDADSDDESSSSNETEDEDGFLATEDLDAQISATLQAIRSKDPRVYDKDVTFVQLPEDDALAASIGKKEKPVYLRDYQREKLLRGDTGASDGEEEAPRTYAEEQDALKKTIVSEIHATKAADDDSSDDDDAFMKKKKETAEKVDANGVHPSRSKKVKLSELDIANADKNPETFLSNFMSSRAWIPEEGGKWKAFESDEGEGDDMADEWEQAYNLRFEDPAKSNEVLKSYARDFAAARSVRREEKTGRKRQRELEREKKEEEKRQRREEKARFRKLKLEEAEEKLRMVKQAAGAVGKELREEEWMQFLDDAWDNDKWEEEMQRRFGDDYYAVEDDAMKSGDDDEASDEVEKKKKVKKPKWDDDIDIKDIIPDFEDDEEKAPIALSDGDDDGAPEQGAGEEMDVDEEDQDQDRPSKKRKTADHKRARLESQKAARQERSRLEALVDTKLELTNHDLLSKPSSSSAPAAAFRYRETSPQSFGLTARDILLAPSDQALNEFAGLKKLASFRDEQKKRRDRKRLGKKARLREWRRGTFGREFEREGPTFGFERLVEAAQGAEADAADVAPARHVRHPQGAKGKDAGKEGTGGDNDNVVGDFGGSRKKKRKRSKNKGNAGEGEE</sequence>
<feature type="compositionally biased region" description="Basic and acidic residues" evidence="2">
    <location>
        <begin position="316"/>
        <end position="347"/>
    </location>
</feature>
<evidence type="ECO:0000313" key="5">
    <source>
        <dbReference type="Proteomes" id="UP000054481"/>
    </source>
</evidence>
<feature type="compositionally biased region" description="Basic and acidic residues" evidence="2">
    <location>
        <begin position="51"/>
        <end position="79"/>
    </location>
</feature>
<feature type="compositionally biased region" description="Low complexity" evidence="2">
    <location>
        <begin position="632"/>
        <end position="643"/>
    </location>
</feature>
<evidence type="ECO:0000259" key="3">
    <source>
        <dbReference type="Pfam" id="PF12936"/>
    </source>
</evidence>
<accession>A0A0F8A6G7</accession>
<dbReference type="Pfam" id="PF12936">
    <property type="entry name" value="Kri1_C"/>
    <property type="match status" value="1"/>
</dbReference>
<feature type="region of interest" description="Disordered" evidence="2">
    <location>
        <begin position="632"/>
        <end position="695"/>
    </location>
</feature>
<feature type="region of interest" description="Disordered" evidence="2">
    <location>
        <begin position="411"/>
        <end position="520"/>
    </location>
</feature>
<protein>
    <recommendedName>
        <fullName evidence="3">Kri1-like C-terminal domain-containing protein</fullName>
    </recommendedName>
</protein>
<dbReference type="InterPro" id="IPR018034">
    <property type="entry name" value="Kri1"/>
</dbReference>
<feature type="compositionally biased region" description="Basic residues" evidence="2">
    <location>
        <begin position="676"/>
        <end position="686"/>
    </location>
</feature>
<dbReference type="OrthoDB" id="10252032at2759"/>
<reference evidence="4 5" key="1">
    <citation type="journal article" date="2014" name="Genome Biol. Evol.">
        <title>Comparative genomics and transcriptomics analyses reveal divergent lifestyle features of nematode endoparasitic fungus Hirsutella minnesotensis.</title>
        <authorList>
            <person name="Lai Y."/>
            <person name="Liu K."/>
            <person name="Zhang X."/>
            <person name="Zhang X."/>
            <person name="Li K."/>
            <person name="Wang N."/>
            <person name="Shu C."/>
            <person name="Wu Y."/>
            <person name="Wang C."/>
            <person name="Bushley K.E."/>
            <person name="Xiang M."/>
            <person name="Liu X."/>
        </authorList>
    </citation>
    <scope>NUCLEOTIDE SEQUENCE [LARGE SCALE GENOMIC DNA]</scope>
    <source>
        <strain evidence="4 5">3608</strain>
    </source>
</reference>
<feature type="compositionally biased region" description="Basic and acidic residues" evidence="2">
    <location>
        <begin position="502"/>
        <end position="520"/>
    </location>
</feature>
<feature type="region of interest" description="Disordered" evidence="2">
    <location>
        <begin position="313"/>
        <end position="347"/>
    </location>
</feature>
<proteinExistence type="inferred from homology"/>
<dbReference type="Pfam" id="PF05178">
    <property type="entry name" value="Kri1"/>
    <property type="match status" value="1"/>
</dbReference>
<dbReference type="GO" id="GO:0005730">
    <property type="term" value="C:nucleolus"/>
    <property type="evidence" value="ECO:0007669"/>
    <property type="project" value="TreeGrafter"/>
</dbReference>
<name>A0A0F8A6G7_9HYPO</name>
<feature type="compositionally biased region" description="Acidic residues" evidence="2">
    <location>
        <begin position="462"/>
        <end position="485"/>
    </location>
</feature>